<evidence type="ECO:0000256" key="5">
    <source>
        <dbReference type="SAM" id="MobiDB-lite"/>
    </source>
</evidence>
<dbReference type="AlphaFoldDB" id="A0A1Y2IJM9"/>
<dbReference type="SUPFAM" id="SSF103481">
    <property type="entry name" value="Multidrug resistance efflux transporter EmrE"/>
    <property type="match status" value="1"/>
</dbReference>
<dbReference type="GO" id="GO:0016020">
    <property type="term" value="C:membrane"/>
    <property type="evidence" value="ECO:0007669"/>
    <property type="project" value="UniProtKB-SubCell"/>
</dbReference>
<feature type="region of interest" description="Disordered" evidence="5">
    <location>
        <begin position="383"/>
        <end position="412"/>
    </location>
</feature>
<feature type="transmembrane region" description="Helical" evidence="6">
    <location>
        <begin position="358"/>
        <end position="379"/>
    </location>
</feature>
<dbReference type="PANTHER" id="PTHR12570:SF82">
    <property type="entry name" value="NIPA-LIKE PROTEIN 3"/>
    <property type="match status" value="1"/>
</dbReference>
<dbReference type="InterPro" id="IPR008521">
    <property type="entry name" value="Mg_trans_NIPA"/>
</dbReference>
<keyword evidence="3 6" id="KW-1133">Transmembrane helix</keyword>
<dbReference type="InterPro" id="IPR037185">
    <property type="entry name" value="EmrE-like"/>
</dbReference>
<organism evidence="7 8">
    <name type="scientific">Trametes coccinea (strain BRFM310)</name>
    <name type="common">Pycnoporus coccineus</name>
    <dbReference type="NCBI Taxonomy" id="1353009"/>
    <lineage>
        <taxon>Eukaryota</taxon>
        <taxon>Fungi</taxon>
        <taxon>Dikarya</taxon>
        <taxon>Basidiomycota</taxon>
        <taxon>Agaricomycotina</taxon>
        <taxon>Agaricomycetes</taxon>
        <taxon>Polyporales</taxon>
        <taxon>Polyporaceae</taxon>
        <taxon>Trametes</taxon>
    </lineage>
</organism>
<reference evidence="7 8" key="1">
    <citation type="journal article" date="2015" name="Biotechnol. Biofuels">
        <title>Enhanced degradation of softwood versus hardwood by the white-rot fungus Pycnoporus coccineus.</title>
        <authorList>
            <person name="Couturier M."/>
            <person name="Navarro D."/>
            <person name="Chevret D."/>
            <person name="Henrissat B."/>
            <person name="Piumi F."/>
            <person name="Ruiz-Duenas F.J."/>
            <person name="Martinez A.T."/>
            <person name="Grigoriev I.V."/>
            <person name="Riley R."/>
            <person name="Lipzen A."/>
            <person name="Berrin J.G."/>
            <person name="Master E.R."/>
            <person name="Rosso M.N."/>
        </authorList>
    </citation>
    <scope>NUCLEOTIDE SEQUENCE [LARGE SCALE GENOMIC DNA]</scope>
    <source>
        <strain evidence="7 8">BRFM310</strain>
    </source>
</reference>
<name>A0A1Y2IJM9_TRAC3</name>
<comment type="subcellular location">
    <subcellularLocation>
        <location evidence="1">Membrane</location>
        <topology evidence="1">Multi-pass membrane protein</topology>
    </subcellularLocation>
</comment>
<feature type="region of interest" description="Disordered" evidence="5">
    <location>
        <begin position="437"/>
        <end position="543"/>
    </location>
</feature>
<dbReference type="EMBL" id="KZ084112">
    <property type="protein sequence ID" value="OSD01328.1"/>
    <property type="molecule type" value="Genomic_DNA"/>
</dbReference>
<dbReference type="GO" id="GO:0015095">
    <property type="term" value="F:magnesium ion transmembrane transporter activity"/>
    <property type="evidence" value="ECO:0007669"/>
    <property type="project" value="InterPro"/>
</dbReference>
<protein>
    <recommendedName>
        <fullName evidence="9">DUF803-domain-containing protein</fullName>
    </recommendedName>
</protein>
<feature type="transmembrane region" description="Helical" evidence="6">
    <location>
        <begin position="131"/>
        <end position="152"/>
    </location>
</feature>
<keyword evidence="2 6" id="KW-0812">Transmembrane</keyword>
<feature type="transmembrane region" description="Helical" evidence="6">
    <location>
        <begin position="255"/>
        <end position="278"/>
    </location>
</feature>
<dbReference type="Proteomes" id="UP000193067">
    <property type="component" value="Unassembled WGS sequence"/>
</dbReference>
<dbReference type="Pfam" id="PF05653">
    <property type="entry name" value="Mg_trans_NIPA"/>
    <property type="match status" value="2"/>
</dbReference>
<evidence type="ECO:0000256" key="4">
    <source>
        <dbReference type="ARBA" id="ARBA00023136"/>
    </source>
</evidence>
<feature type="transmembrane region" description="Helical" evidence="6">
    <location>
        <begin position="332"/>
        <end position="352"/>
    </location>
</feature>
<evidence type="ECO:0000313" key="7">
    <source>
        <dbReference type="EMBL" id="OSD01328.1"/>
    </source>
</evidence>
<sequence>MESATLTATSISDAPTAVPDVPLDDPVPAHHASPVVAFIIGLAIITLASILNAAGLNLTKLDHVRTSAIPKSARRKEYLRPLWLLGMILYITLALEYMRAEYVAPLGSTSLIFNFLFAKFLVNTPVMRNDIYGTIIVIVGVIGIVAFGSINSGLGTETDARHLTYLWTRGNWLAYFFFMAFALIFLYIFTSQLDQVLTARGDLHAEPFADMRARISTLPPPTSYLGKVRRSWQNAMLWIREKLELWTASHDDKRIAWTLGIGWACCGGGLAGGCLVFAKAAVKLISGAMSHENTGNQFGHASAIFTFILLAVTAVCQIICLNKGLAAYDSTLVVPVFYGVYTGLGCIFNDEVDAYQPWTLFLIFCSMVVLVSGVVLLTYKKPDEKGASPSSAVPLSARGRRTPKKGGPGIALGDEEEALHDLEEGEHDEEMWQLGEASDDEDADGTRSPRPRSPRPGGSPQMQRRASGMKLGMGSGRSRSPRPRQRGEGEQESMLADHDAEEDDGHRESTSSDATLARPDTATFVDEDGFGPWKGDGSSKLGA</sequence>
<feature type="transmembrane region" description="Helical" evidence="6">
    <location>
        <begin position="78"/>
        <end position="97"/>
    </location>
</feature>
<evidence type="ECO:0000256" key="6">
    <source>
        <dbReference type="SAM" id="Phobius"/>
    </source>
</evidence>
<proteinExistence type="predicted"/>
<accession>A0A1Y2IJM9</accession>
<feature type="transmembrane region" description="Helical" evidence="6">
    <location>
        <begin position="103"/>
        <end position="122"/>
    </location>
</feature>
<evidence type="ECO:0008006" key="9">
    <source>
        <dbReference type="Google" id="ProtNLM"/>
    </source>
</evidence>
<dbReference type="PANTHER" id="PTHR12570">
    <property type="match status" value="1"/>
</dbReference>
<dbReference type="OrthoDB" id="165382at2759"/>
<keyword evidence="8" id="KW-1185">Reference proteome</keyword>
<evidence type="ECO:0000313" key="8">
    <source>
        <dbReference type="Proteomes" id="UP000193067"/>
    </source>
</evidence>
<feature type="transmembrane region" description="Helical" evidence="6">
    <location>
        <begin position="172"/>
        <end position="190"/>
    </location>
</feature>
<evidence type="ECO:0000256" key="1">
    <source>
        <dbReference type="ARBA" id="ARBA00004141"/>
    </source>
</evidence>
<feature type="transmembrane region" description="Helical" evidence="6">
    <location>
        <begin position="298"/>
        <end position="320"/>
    </location>
</feature>
<keyword evidence="4 6" id="KW-0472">Membrane</keyword>
<feature type="transmembrane region" description="Helical" evidence="6">
    <location>
        <begin position="35"/>
        <end position="58"/>
    </location>
</feature>
<evidence type="ECO:0000256" key="2">
    <source>
        <dbReference type="ARBA" id="ARBA00022692"/>
    </source>
</evidence>
<gene>
    <name evidence="7" type="ORF">PYCCODRAFT_1445809</name>
</gene>
<evidence type="ECO:0000256" key="3">
    <source>
        <dbReference type="ARBA" id="ARBA00022989"/>
    </source>
</evidence>